<dbReference type="WBParaSite" id="nRc.2.0.1.t47876-RA">
    <property type="protein sequence ID" value="nRc.2.0.1.t47876-RA"/>
    <property type="gene ID" value="nRc.2.0.1.g47876"/>
</dbReference>
<evidence type="ECO:0000313" key="2">
    <source>
        <dbReference type="WBParaSite" id="nRc.2.0.1.t47876-RA"/>
    </source>
</evidence>
<proteinExistence type="predicted"/>
<dbReference type="AlphaFoldDB" id="A0A915LDH2"/>
<dbReference type="Proteomes" id="UP000887565">
    <property type="component" value="Unplaced"/>
</dbReference>
<keyword evidence="1" id="KW-1185">Reference proteome</keyword>
<sequence length="102" mass="11669">MKKEQDWGWKQQWKAQAYLQSAHWGGQDHVAATEDDMAVLVSTGPCFTTSTSTHEWLNVIKKARSSHKKSQTTLYKVIQMYHQDFIDLKDAQSPVMGGIDKE</sequence>
<protein>
    <submittedName>
        <fullName evidence="2">Uncharacterized protein</fullName>
    </submittedName>
</protein>
<accession>A0A915LDH2</accession>
<evidence type="ECO:0000313" key="1">
    <source>
        <dbReference type="Proteomes" id="UP000887565"/>
    </source>
</evidence>
<organism evidence="1 2">
    <name type="scientific">Romanomermis culicivorax</name>
    <name type="common">Nematode worm</name>
    <dbReference type="NCBI Taxonomy" id="13658"/>
    <lineage>
        <taxon>Eukaryota</taxon>
        <taxon>Metazoa</taxon>
        <taxon>Ecdysozoa</taxon>
        <taxon>Nematoda</taxon>
        <taxon>Enoplea</taxon>
        <taxon>Dorylaimia</taxon>
        <taxon>Mermithida</taxon>
        <taxon>Mermithoidea</taxon>
        <taxon>Mermithidae</taxon>
        <taxon>Romanomermis</taxon>
    </lineage>
</organism>
<reference evidence="2" key="1">
    <citation type="submission" date="2022-11" db="UniProtKB">
        <authorList>
            <consortium name="WormBaseParasite"/>
        </authorList>
    </citation>
    <scope>IDENTIFICATION</scope>
</reference>
<name>A0A915LDH2_ROMCU</name>